<dbReference type="EMBL" id="BSXW01000205">
    <property type="protein sequence ID" value="GMF14726.1"/>
    <property type="molecule type" value="Genomic_DNA"/>
</dbReference>
<dbReference type="OrthoDB" id="78836at2759"/>
<dbReference type="AlphaFoldDB" id="A0A9W6TK57"/>
<evidence type="ECO:0000256" key="4">
    <source>
        <dbReference type="ARBA" id="ARBA00023136"/>
    </source>
</evidence>
<reference evidence="7" key="1">
    <citation type="submission" date="2023-04" db="EMBL/GenBank/DDBJ databases">
        <title>Phytophthora lilii NBRC 32176.</title>
        <authorList>
            <person name="Ichikawa N."/>
            <person name="Sato H."/>
            <person name="Tonouchi N."/>
        </authorList>
    </citation>
    <scope>NUCLEOTIDE SEQUENCE</scope>
    <source>
        <strain evidence="7">NBRC 32176</strain>
    </source>
</reference>
<keyword evidence="2 5" id="KW-0812">Transmembrane</keyword>
<evidence type="ECO:0000259" key="6">
    <source>
        <dbReference type="Pfam" id="PF00520"/>
    </source>
</evidence>
<comment type="caution">
    <text evidence="7">The sequence shown here is derived from an EMBL/GenBank/DDBJ whole genome shotgun (WGS) entry which is preliminary data.</text>
</comment>
<dbReference type="Gene3D" id="1.20.120.350">
    <property type="entry name" value="Voltage-gated potassium channels. Chain C"/>
    <property type="match status" value="1"/>
</dbReference>
<accession>A0A9W6TK57</accession>
<feature type="transmembrane region" description="Helical" evidence="5">
    <location>
        <begin position="229"/>
        <end position="251"/>
    </location>
</feature>
<feature type="transmembrane region" description="Helical" evidence="5">
    <location>
        <begin position="166"/>
        <end position="191"/>
    </location>
</feature>
<feature type="transmembrane region" description="Helical" evidence="5">
    <location>
        <begin position="301"/>
        <end position="319"/>
    </location>
</feature>
<proteinExistence type="predicted"/>
<organism evidence="7 8">
    <name type="scientific">Phytophthora lilii</name>
    <dbReference type="NCBI Taxonomy" id="2077276"/>
    <lineage>
        <taxon>Eukaryota</taxon>
        <taxon>Sar</taxon>
        <taxon>Stramenopiles</taxon>
        <taxon>Oomycota</taxon>
        <taxon>Peronosporomycetes</taxon>
        <taxon>Peronosporales</taxon>
        <taxon>Peronosporaceae</taxon>
        <taxon>Phytophthora</taxon>
    </lineage>
</organism>
<dbReference type="GO" id="GO:0005248">
    <property type="term" value="F:voltage-gated sodium channel activity"/>
    <property type="evidence" value="ECO:0007669"/>
    <property type="project" value="TreeGrafter"/>
</dbReference>
<dbReference type="PANTHER" id="PTHR10037:SF62">
    <property type="entry name" value="SODIUM CHANNEL PROTEIN 60E"/>
    <property type="match status" value="1"/>
</dbReference>
<dbReference type="GO" id="GO:0001518">
    <property type="term" value="C:voltage-gated sodium channel complex"/>
    <property type="evidence" value="ECO:0007669"/>
    <property type="project" value="TreeGrafter"/>
</dbReference>
<feature type="domain" description="Ion transport" evidence="6">
    <location>
        <begin position="128"/>
        <end position="198"/>
    </location>
</feature>
<keyword evidence="3 5" id="KW-1133">Transmembrane helix</keyword>
<gene>
    <name evidence="7" type="ORF">Plil01_000491000</name>
</gene>
<keyword evidence="4 5" id="KW-0472">Membrane</keyword>
<feature type="transmembrane region" description="Helical" evidence="5">
    <location>
        <begin position="271"/>
        <end position="289"/>
    </location>
</feature>
<dbReference type="InterPro" id="IPR043203">
    <property type="entry name" value="VGCC_Ca_Na"/>
</dbReference>
<feature type="domain" description="Ion transport" evidence="6">
    <location>
        <begin position="237"/>
        <end position="391"/>
    </location>
</feature>
<dbReference type="InterPro" id="IPR005821">
    <property type="entry name" value="Ion_trans_dom"/>
</dbReference>
<evidence type="ECO:0000256" key="2">
    <source>
        <dbReference type="ARBA" id="ARBA00022692"/>
    </source>
</evidence>
<comment type="subcellular location">
    <subcellularLocation>
        <location evidence="1">Membrane</location>
        <topology evidence="1">Multi-pass membrane protein</topology>
    </subcellularLocation>
</comment>
<evidence type="ECO:0000313" key="7">
    <source>
        <dbReference type="EMBL" id="GMF14726.1"/>
    </source>
</evidence>
<dbReference type="Gene3D" id="1.10.287.70">
    <property type="match status" value="2"/>
</dbReference>
<evidence type="ECO:0000256" key="5">
    <source>
        <dbReference type="SAM" id="Phobius"/>
    </source>
</evidence>
<dbReference type="Proteomes" id="UP001165083">
    <property type="component" value="Unassembled WGS sequence"/>
</dbReference>
<evidence type="ECO:0000256" key="3">
    <source>
        <dbReference type="ARBA" id="ARBA00022989"/>
    </source>
</evidence>
<dbReference type="InterPro" id="IPR027359">
    <property type="entry name" value="Volt_channel_dom_sf"/>
</dbReference>
<dbReference type="PANTHER" id="PTHR10037">
    <property type="entry name" value="VOLTAGE-GATED CATION CHANNEL CALCIUM AND SODIUM"/>
    <property type="match status" value="1"/>
</dbReference>
<evidence type="ECO:0000256" key="1">
    <source>
        <dbReference type="ARBA" id="ARBA00004141"/>
    </source>
</evidence>
<dbReference type="SUPFAM" id="SSF81324">
    <property type="entry name" value="Voltage-gated potassium channels"/>
    <property type="match status" value="1"/>
</dbReference>
<keyword evidence="8" id="KW-1185">Reference proteome</keyword>
<protein>
    <submittedName>
        <fullName evidence="7">Unnamed protein product</fullName>
    </submittedName>
</protein>
<evidence type="ECO:0000313" key="8">
    <source>
        <dbReference type="Proteomes" id="UP001165083"/>
    </source>
</evidence>
<dbReference type="Pfam" id="PF00520">
    <property type="entry name" value="Ion_trans"/>
    <property type="match status" value="2"/>
</dbReference>
<feature type="transmembrane region" description="Helical" evidence="5">
    <location>
        <begin position="361"/>
        <end position="386"/>
    </location>
</feature>
<sequence>MTRRCRLTDFPVRLPVDDLNPHGIWPITDNYLSEVLANPEIYRCIDGPILEVESDDFVKETSPWYSARPCFWPVNQNDMQLCAKTAYWGNHQSTSGETCGGNHDVYGNPRFLNDIVMKDALYLDAFDYGLTTFDHIGYSVVTFFQIITSEGWTNIMYMCMDSAQPIVAGMFYIAFVVFDSIFVMNLTLAVIADEFNIEEEGPNNPAAEKKLLHFKGTEDRSRVKSPIPWLYAIASHSTLSSFIMVVIFANTAVLSLDHYPISDKMDANLEIINFALSCVFVVEMVVKVLGLGLKMYARDRFNLFDAFVVIMGLLEMALAPPSLMSENQPKKGSVSALRSFRLLRVFKLARNWRSLRELLKMIWRALASIANFGVLLFIFIYIYALVGMQVRRASL</sequence>
<name>A0A9W6TK57_9STRA</name>